<evidence type="ECO:0000313" key="1">
    <source>
        <dbReference type="EnsemblMetazoa" id="XP_050502166.1"/>
    </source>
</evidence>
<reference evidence="1" key="1">
    <citation type="submission" date="2025-05" db="UniProtKB">
        <authorList>
            <consortium name="EnsemblMetazoa"/>
        </authorList>
    </citation>
    <scope>IDENTIFICATION</scope>
</reference>
<dbReference type="PANTHER" id="PTHR47331">
    <property type="entry name" value="PHD-TYPE DOMAIN-CONTAINING PROTEIN"/>
    <property type="match status" value="1"/>
</dbReference>
<protein>
    <recommendedName>
        <fullName evidence="3">Peptidase aspartic putative domain-containing protein</fullName>
    </recommendedName>
</protein>
<dbReference type="PANTHER" id="PTHR47331:SF5">
    <property type="entry name" value="RIBONUCLEASE H"/>
    <property type="match status" value="1"/>
</dbReference>
<dbReference type="InterPro" id="IPR001969">
    <property type="entry name" value="Aspartic_peptidase_AS"/>
</dbReference>
<dbReference type="PROSITE" id="PS00141">
    <property type="entry name" value="ASP_PROTEASE"/>
    <property type="match status" value="1"/>
</dbReference>
<dbReference type="InterPro" id="IPR005312">
    <property type="entry name" value="DUF1759"/>
</dbReference>
<keyword evidence="2" id="KW-1185">Reference proteome</keyword>
<dbReference type="CDD" id="cd00303">
    <property type="entry name" value="retropepsin_like"/>
    <property type="match status" value="1"/>
</dbReference>
<name>A0ABM5JW50_DIAVI</name>
<dbReference type="Gene3D" id="2.40.70.10">
    <property type="entry name" value="Acid Proteases"/>
    <property type="match status" value="1"/>
</dbReference>
<dbReference type="RefSeq" id="XP_050502166.1">
    <property type="nucleotide sequence ID" value="XM_050646209.1"/>
</dbReference>
<evidence type="ECO:0000313" key="2">
    <source>
        <dbReference type="Proteomes" id="UP001652700"/>
    </source>
</evidence>
<proteinExistence type="predicted"/>
<organism evidence="1 2">
    <name type="scientific">Diabrotica virgifera virgifera</name>
    <name type="common">western corn rootworm</name>
    <dbReference type="NCBI Taxonomy" id="50390"/>
    <lineage>
        <taxon>Eukaryota</taxon>
        <taxon>Metazoa</taxon>
        <taxon>Ecdysozoa</taxon>
        <taxon>Arthropoda</taxon>
        <taxon>Hexapoda</taxon>
        <taxon>Insecta</taxon>
        <taxon>Pterygota</taxon>
        <taxon>Neoptera</taxon>
        <taxon>Endopterygota</taxon>
        <taxon>Coleoptera</taxon>
        <taxon>Polyphaga</taxon>
        <taxon>Cucujiformia</taxon>
        <taxon>Chrysomeloidea</taxon>
        <taxon>Chrysomelidae</taxon>
        <taxon>Galerucinae</taxon>
        <taxon>Diabroticina</taxon>
        <taxon>Diabroticites</taxon>
        <taxon>Diabrotica</taxon>
    </lineage>
</organism>
<dbReference type="Pfam" id="PF03564">
    <property type="entry name" value="DUF1759"/>
    <property type="match status" value="1"/>
</dbReference>
<dbReference type="GeneID" id="126881740"/>
<sequence>MAPKGLGKLLKKRESQIARLDQFKTYLDNFTRLLNGGSVAGIEEERIIELELRLERQVVLFHEFEQLQEEIESAVDFIDDQLIKQRDEFTNNHYSLSAISKRYLGAFYDAKNQQLASQSGSINNRQSYHAEDVSIANVRLPQINLPSYSGSYESWLEYRDTFHSLIHSNASISNIQKYHYLRASLKGGAAQVIRSIEFSASNYTVAWETLLNRYNNDNLLIHNHVKAIFDIPNIQQESAAELRQMLDSLSKHLRSLQNLNQPTEHWDTLLIYILSNKLDKTTAREWEESKVKCESQTSSNNKSVPPTLEEFASFIRKRADLLETLSLTKETKGNKSRVSYHNQAGENQGKDNIKQVSCIYCKQSQHFIQGCPEFLNLSIEQRTQAVNKHHLCVNCLRNNHNVRRCFAGPCRKCGQRHNTLLHVDKTNTSVNHVSSVSNVPHHSSQVINESIPLQTLSYCQKSSEPKVLLSTVLVNVEDRFGNLQMCRVLLDSGSQSNFITSDTVKKLGLTTSKVDISVTGINQTTSIINRKCQVAIKSTQNSFYLNLTCLVVPKINESLPNHPIDTSAWNIPSNVVLADPTFDQVTNVDMLIGAEYFYSLISIGQIKLGKGLPVLQKTVFGWVVSGPVHTGQTQNVHCHLSTSDTDEDIHNCIPPSIPTYLHMFLHAQKRCGMALRRARCMWKVAAIQQGTERGVEGIAAAPSGGCPCPVPFYYTALFPFHMRRIALSLSNAVCLCVS</sequence>
<evidence type="ECO:0008006" key="3">
    <source>
        <dbReference type="Google" id="ProtNLM"/>
    </source>
</evidence>
<accession>A0ABM5JW50</accession>
<dbReference type="Proteomes" id="UP001652700">
    <property type="component" value="Unplaced"/>
</dbReference>
<dbReference type="InterPro" id="IPR021109">
    <property type="entry name" value="Peptidase_aspartic_dom_sf"/>
</dbReference>
<dbReference type="EnsemblMetazoa" id="XM_050646209.1">
    <property type="protein sequence ID" value="XP_050502166.1"/>
    <property type="gene ID" value="LOC126881740"/>
</dbReference>
<dbReference type="Pfam" id="PF13650">
    <property type="entry name" value="Asp_protease_2"/>
    <property type="match status" value="1"/>
</dbReference>